<organism evidence="7 8">
    <name type="scientific">Ferroacidibacillus organovorans</name>
    <dbReference type="NCBI Taxonomy" id="1765683"/>
    <lineage>
        <taxon>Bacteria</taxon>
        <taxon>Bacillati</taxon>
        <taxon>Bacillota</taxon>
        <taxon>Bacilli</taxon>
        <taxon>Bacillales</taxon>
        <taxon>Alicyclobacillaceae</taxon>
        <taxon>Ferroacidibacillus</taxon>
    </lineage>
</organism>
<keyword evidence="1" id="KW-0963">Cytoplasm</keyword>
<evidence type="ECO:0000256" key="6">
    <source>
        <dbReference type="SAM" id="Coils"/>
    </source>
</evidence>
<dbReference type="Proteomes" id="UP000053557">
    <property type="component" value="Unassembled WGS sequence"/>
</dbReference>
<accession>A0A101XS94</accession>
<evidence type="ECO:0000256" key="4">
    <source>
        <dbReference type="ARBA" id="ARBA00022833"/>
    </source>
</evidence>
<evidence type="ECO:0000256" key="5">
    <source>
        <dbReference type="ARBA" id="ARBA00022880"/>
    </source>
</evidence>
<dbReference type="EMBL" id="LPVJ01000011">
    <property type="protein sequence ID" value="KUO96583.1"/>
    <property type="molecule type" value="Genomic_DNA"/>
</dbReference>
<protein>
    <recommendedName>
        <fullName evidence="9">DNA replication initiation control protein YabA</fullName>
    </recommendedName>
</protein>
<dbReference type="Pfam" id="PF06156">
    <property type="entry name" value="YabA"/>
    <property type="match status" value="1"/>
</dbReference>
<keyword evidence="4" id="KW-0862">Zinc</keyword>
<proteinExistence type="predicted"/>
<keyword evidence="6" id="KW-0175">Coiled coil</keyword>
<dbReference type="PIRSF" id="PIRSF021439">
    <property type="entry name" value="DUF972"/>
    <property type="match status" value="1"/>
</dbReference>
<evidence type="ECO:0008006" key="9">
    <source>
        <dbReference type="Google" id="ProtNLM"/>
    </source>
</evidence>
<keyword evidence="5" id="KW-0236">DNA replication inhibitor</keyword>
<dbReference type="RefSeq" id="WP_067713348.1">
    <property type="nucleotide sequence ID" value="NZ_LPVJ01000011.1"/>
</dbReference>
<evidence type="ECO:0000313" key="7">
    <source>
        <dbReference type="EMBL" id="KUO96583.1"/>
    </source>
</evidence>
<sequence>MDQQRIAVRVQLLQERIEQLQSELQELLLVVHDLATENQRLSLENAHLHERARIYIDKQPAIEGEAMHYLRQLYEEGFHICNVNYGSLRKGDCLFCLQGLERA</sequence>
<name>A0A101XS94_9BACL</name>
<keyword evidence="2" id="KW-0235">DNA replication</keyword>
<feature type="coiled-coil region" evidence="6">
    <location>
        <begin position="3"/>
        <end position="37"/>
    </location>
</feature>
<comment type="caution">
    <text evidence="7">The sequence shown here is derived from an EMBL/GenBank/DDBJ whole genome shotgun (WGS) entry which is preliminary data.</text>
</comment>
<dbReference type="GO" id="GO:0008156">
    <property type="term" value="P:negative regulation of DNA replication"/>
    <property type="evidence" value="ECO:0007669"/>
    <property type="project" value="UniProtKB-KW"/>
</dbReference>
<keyword evidence="3" id="KW-0479">Metal-binding</keyword>
<dbReference type="OrthoDB" id="2112130at2"/>
<evidence type="ECO:0000256" key="2">
    <source>
        <dbReference type="ARBA" id="ARBA00022705"/>
    </source>
</evidence>
<evidence type="ECO:0000256" key="1">
    <source>
        <dbReference type="ARBA" id="ARBA00022490"/>
    </source>
</evidence>
<evidence type="ECO:0000313" key="8">
    <source>
        <dbReference type="Proteomes" id="UP000053557"/>
    </source>
</evidence>
<gene>
    <name evidence="7" type="ORF">ATW55_00420</name>
</gene>
<dbReference type="GO" id="GO:0046872">
    <property type="term" value="F:metal ion binding"/>
    <property type="evidence" value="ECO:0007669"/>
    <property type="project" value="UniProtKB-KW"/>
</dbReference>
<reference evidence="7 8" key="1">
    <citation type="submission" date="2015-12" db="EMBL/GenBank/DDBJ databases">
        <title>Draft genome sequence of Acidibacillus ferrooxidans ITV001, isolated from a chalcopyrite acid mine drainage site in Brazil.</title>
        <authorList>
            <person name="Dall'Agnol H."/>
            <person name="Nancucheo I."/>
            <person name="Johnson B."/>
            <person name="Oliveira R."/>
            <person name="Leite L."/>
            <person name="Pylro V."/>
            <person name="Nunes G.L."/>
            <person name="Tzotzos G."/>
            <person name="Fernandes G.R."/>
            <person name="Dutra J."/>
            <person name="Orellana S.C."/>
            <person name="Oliveira G."/>
        </authorList>
    </citation>
    <scope>NUCLEOTIDE SEQUENCE [LARGE SCALE GENOMIC DNA]</scope>
    <source>
        <strain evidence="8">ITV01</strain>
    </source>
</reference>
<dbReference type="AlphaFoldDB" id="A0A101XS94"/>
<dbReference type="InterPro" id="IPR010377">
    <property type="entry name" value="YabA"/>
</dbReference>
<keyword evidence="8" id="KW-1185">Reference proteome</keyword>
<dbReference type="GO" id="GO:0006260">
    <property type="term" value="P:DNA replication"/>
    <property type="evidence" value="ECO:0007669"/>
    <property type="project" value="UniProtKB-KW"/>
</dbReference>
<evidence type="ECO:0000256" key="3">
    <source>
        <dbReference type="ARBA" id="ARBA00022723"/>
    </source>
</evidence>